<evidence type="ECO:0000256" key="3">
    <source>
        <dbReference type="PROSITE-ProRule" id="PRU00169"/>
    </source>
</evidence>
<accession>A0ABT5HSU6</accession>
<dbReference type="InterPro" id="IPR058245">
    <property type="entry name" value="NreC/VraR/RcsB-like_REC"/>
</dbReference>
<dbReference type="RefSeq" id="WP_272747600.1">
    <property type="nucleotide sequence ID" value="NZ_JAQQKX010000005.1"/>
</dbReference>
<protein>
    <submittedName>
        <fullName evidence="6">Response regulator transcription factor</fullName>
    </submittedName>
</protein>
<dbReference type="InterPro" id="IPR011006">
    <property type="entry name" value="CheY-like_superfamily"/>
</dbReference>
<dbReference type="InterPro" id="IPR001789">
    <property type="entry name" value="Sig_transdc_resp-reg_receiver"/>
</dbReference>
<keyword evidence="1 3" id="KW-0597">Phosphoprotein</keyword>
<dbReference type="PRINTS" id="PR00038">
    <property type="entry name" value="HTHLUXR"/>
</dbReference>
<comment type="caution">
    <text evidence="6">The sequence shown here is derived from an EMBL/GenBank/DDBJ whole genome shotgun (WGS) entry which is preliminary data.</text>
</comment>
<organism evidence="6 7">
    <name type="scientific">Asticcacaulis aquaticus</name>
    <dbReference type="NCBI Taxonomy" id="2984212"/>
    <lineage>
        <taxon>Bacteria</taxon>
        <taxon>Pseudomonadati</taxon>
        <taxon>Pseudomonadota</taxon>
        <taxon>Alphaproteobacteria</taxon>
        <taxon>Caulobacterales</taxon>
        <taxon>Caulobacteraceae</taxon>
        <taxon>Asticcacaulis</taxon>
    </lineage>
</organism>
<dbReference type="PROSITE" id="PS50043">
    <property type="entry name" value="HTH_LUXR_2"/>
    <property type="match status" value="1"/>
</dbReference>
<evidence type="ECO:0000259" key="4">
    <source>
        <dbReference type="PROSITE" id="PS50043"/>
    </source>
</evidence>
<dbReference type="InterPro" id="IPR016032">
    <property type="entry name" value="Sig_transdc_resp-reg_C-effctor"/>
</dbReference>
<evidence type="ECO:0000313" key="7">
    <source>
        <dbReference type="Proteomes" id="UP001214854"/>
    </source>
</evidence>
<dbReference type="Proteomes" id="UP001214854">
    <property type="component" value="Unassembled WGS sequence"/>
</dbReference>
<evidence type="ECO:0000259" key="5">
    <source>
        <dbReference type="PROSITE" id="PS50110"/>
    </source>
</evidence>
<dbReference type="SUPFAM" id="SSF52172">
    <property type="entry name" value="CheY-like"/>
    <property type="match status" value="1"/>
</dbReference>
<keyword evidence="7" id="KW-1185">Reference proteome</keyword>
<dbReference type="SMART" id="SM00448">
    <property type="entry name" value="REC"/>
    <property type="match status" value="1"/>
</dbReference>
<dbReference type="Pfam" id="PF00196">
    <property type="entry name" value="GerE"/>
    <property type="match status" value="1"/>
</dbReference>
<dbReference type="InterPro" id="IPR039420">
    <property type="entry name" value="WalR-like"/>
</dbReference>
<evidence type="ECO:0000256" key="2">
    <source>
        <dbReference type="ARBA" id="ARBA00023125"/>
    </source>
</evidence>
<proteinExistence type="predicted"/>
<dbReference type="PANTHER" id="PTHR43214:SF43">
    <property type="entry name" value="TWO-COMPONENT RESPONSE REGULATOR"/>
    <property type="match status" value="1"/>
</dbReference>
<name>A0ABT5HSU6_9CAUL</name>
<dbReference type="CDD" id="cd17535">
    <property type="entry name" value="REC_NarL-like"/>
    <property type="match status" value="1"/>
</dbReference>
<dbReference type="Pfam" id="PF00072">
    <property type="entry name" value="Response_reg"/>
    <property type="match status" value="1"/>
</dbReference>
<evidence type="ECO:0000313" key="6">
    <source>
        <dbReference type="EMBL" id="MDC7683119.1"/>
    </source>
</evidence>
<keyword evidence="2" id="KW-0238">DNA-binding</keyword>
<dbReference type="SUPFAM" id="SSF46894">
    <property type="entry name" value="C-terminal effector domain of the bipartite response regulators"/>
    <property type="match status" value="1"/>
</dbReference>
<evidence type="ECO:0000256" key="1">
    <source>
        <dbReference type="ARBA" id="ARBA00022553"/>
    </source>
</evidence>
<dbReference type="CDD" id="cd06170">
    <property type="entry name" value="LuxR_C_like"/>
    <property type="match status" value="1"/>
</dbReference>
<feature type="domain" description="HTH luxR-type" evidence="4">
    <location>
        <begin position="157"/>
        <end position="222"/>
    </location>
</feature>
<feature type="domain" description="Response regulatory" evidence="5">
    <location>
        <begin position="12"/>
        <end position="133"/>
    </location>
</feature>
<dbReference type="PANTHER" id="PTHR43214">
    <property type="entry name" value="TWO-COMPONENT RESPONSE REGULATOR"/>
    <property type="match status" value="1"/>
</dbReference>
<dbReference type="InterPro" id="IPR000792">
    <property type="entry name" value="Tscrpt_reg_LuxR_C"/>
</dbReference>
<gene>
    <name evidence="6" type="ORF">PQU92_07510</name>
</gene>
<reference evidence="6 7" key="1">
    <citation type="submission" date="2023-01" db="EMBL/GenBank/DDBJ databases">
        <title>Novel species of the genus Asticcacaulis isolated from rivers.</title>
        <authorList>
            <person name="Lu H."/>
        </authorList>
    </citation>
    <scope>NUCLEOTIDE SEQUENCE [LARGE SCALE GENOMIC DNA]</scope>
    <source>
        <strain evidence="6 7">BYS171W</strain>
    </source>
</reference>
<feature type="modified residue" description="4-aspartylphosphate" evidence="3">
    <location>
        <position position="68"/>
    </location>
</feature>
<dbReference type="PROSITE" id="PS50110">
    <property type="entry name" value="RESPONSE_REGULATORY"/>
    <property type="match status" value="1"/>
</dbReference>
<dbReference type="Gene3D" id="3.40.50.2300">
    <property type="match status" value="1"/>
</dbReference>
<dbReference type="SMART" id="SM00421">
    <property type="entry name" value="HTH_LUXR"/>
    <property type="match status" value="1"/>
</dbReference>
<dbReference type="EMBL" id="JAQQKX010000005">
    <property type="protein sequence ID" value="MDC7683119.1"/>
    <property type="molecule type" value="Genomic_DNA"/>
</dbReference>
<sequence>MDDGVFRAGKPVCLLIEDQPRTRDWMRAALTEAYPDAEIVDAATRRDANLWLDHFAATPERLWLVLVDLGLPDGSGVCLIHRLTVEFPKAVSVVASIYDDDAHLFEAISAGAQGYLLKDQAPEQFVGYLKRIEQGEPPLSPSIARRLLTHFQKRPQVSASGVPLTSRETETLTLLARGLTINEIAKRLNLKGQTVASYVKTIYQKLNVSSRAEATLAAVHRGLA</sequence>